<feature type="region of interest" description="Disordered" evidence="1">
    <location>
        <begin position="1"/>
        <end position="23"/>
    </location>
</feature>
<proteinExistence type="predicted"/>
<protein>
    <submittedName>
        <fullName evidence="2">Uncharacterized protein</fullName>
    </submittedName>
</protein>
<name>A0A0L8GJQ2_OCTBM</name>
<gene>
    <name evidence="2" type="ORF">OCBIM_22032332mg</name>
</gene>
<reference evidence="2" key="1">
    <citation type="submission" date="2015-07" db="EMBL/GenBank/DDBJ databases">
        <title>MeaNS - Measles Nucleotide Surveillance Program.</title>
        <authorList>
            <person name="Tran T."/>
            <person name="Druce J."/>
        </authorList>
    </citation>
    <scope>NUCLEOTIDE SEQUENCE</scope>
    <source>
        <strain evidence="2">UCB-OBI-ISO-001</strain>
        <tissue evidence="2">Gonad</tissue>
    </source>
</reference>
<sequence length="93" mass="10518">MFQKRDSMECGVSGGNSNDNSSNMLNGPMLGYDNVRTCGNTVIRWGVWLIKRNTICKKLGYCIKFNSSPAWCYCLVPWLTNNLPSYLTDQQVV</sequence>
<organism evidence="2">
    <name type="scientific">Octopus bimaculoides</name>
    <name type="common">California two-spotted octopus</name>
    <dbReference type="NCBI Taxonomy" id="37653"/>
    <lineage>
        <taxon>Eukaryota</taxon>
        <taxon>Metazoa</taxon>
        <taxon>Spiralia</taxon>
        <taxon>Lophotrochozoa</taxon>
        <taxon>Mollusca</taxon>
        <taxon>Cephalopoda</taxon>
        <taxon>Coleoidea</taxon>
        <taxon>Octopodiformes</taxon>
        <taxon>Octopoda</taxon>
        <taxon>Incirrata</taxon>
        <taxon>Octopodidae</taxon>
        <taxon>Octopus</taxon>
    </lineage>
</organism>
<dbReference type="AlphaFoldDB" id="A0A0L8GJQ2"/>
<accession>A0A0L8GJQ2</accession>
<evidence type="ECO:0000256" key="1">
    <source>
        <dbReference type="SAM" id="MobiDB-lite"/>
    </source>
</evidence>
<evidence type="ECO:0000313" key="2">
    <source>
        <dbReference type="EMBL" id="KOF77232.1"/>
    </source>
</evidence>
<dbReference type="EMBL" id="KQ421523">
    <property type="protein sequence ID" value="KOF77232.1"/>
    <property type="molecule type" value="Genomic_DNA"/>
</dbReference>